<organism evidence="9 10">
    <name type="scientific">Vagococcus lutrae LBD1</name>
    <dbReference type="NCBI Taxonomy" id="1408226"/>
    <lineage>
        <taxon>Bacteria</taxon>
        <taxon>Bacillati</taxon>
        <taxon>Bacillota</taxon>
        <taxon>Bacilli</taxon>
        <taxon>Lactobacillales</taxon>
        <taxon>Enterococcaceae</taxon>
        <taxon>Vagococcus</taxon>
    </lineage>
</organism>
<dbReference type="AlphaFoldDB" id="V6Q1R7"/>
<evidence type="ECO:0000256" key="3">
    <source>
        <dbReference type="ARBA" id="ARBA00022490"/>
    </source>
</evidence>
<dbReference type="SUPFAM" id="SSF53062">
    <property type="entry name" value="PTS system fructose IIA component-like"/>
    <property type="match status" value="1"/>
</dbReference>
<dbReference type="Proteomes" id="UP000018126">
    <property type="component" value="Unassembled WGS sequence"/>
</dbReference>
<dbReference type="GO" id="GO:0005737">
    <property type="term" value="C:cytoplasm"/>
    <property type="evidence" value="ECO:0007669"/>
    <property type="project" value="UniProtKB-SubCell"/>
</dbReference>
<dbReference type="RefSeq" id="WP_023606914.1">
    <property type="nucleotide sequence ID" value="NZ_AYSH01000020.1"/>
</dbReference>
<dbReference type="InterPro" id="IPR036662">
    <property type="entry name" value="PTS_EIIA_man-typ_sf"/>
</dbReference>
<name>V6Q1R7_9ENTE</name>
<evidence type="ECO:0000313" key="9">
    <source>
        <dbReference type="EMBL" id="EST89161.1"/>
    </source>
</evidence>
<keyword evidence="4" id="KW-0762">Sugar transport</keyword>
<evidence type="ECO:0000259" key="8">
    <source>
        <dbReference type="PROSITE" id="PS51096"/>
    </source>
</evidence>
<dbReference type="PANTHER" id="PTHR33799:SF1">
    <property type="entry name" value="PTS SYSTEM MANNOSE-SPECIFIC EIIAB COMPONENT-RELATED"/>
    <property type="match status" value="1"/>
</dbReference>
<dbReference type="GO" id="GO:0016020">
    <property type="term" value="C:membrane"/>
    <property type="evidence" value="ECO:0007669"/>
    <property type="project" value="InterPro"/>
</dbReference>
<feature type="domain" description="PTS EIIA type-4" evidence="8">
    <location>
        <begin position="1"/>
        <end position="126"/>
    </location>
</feature>
<dbReference type="PANTHER" id="PTHR33799">
    <property type="entry name" value="PTS PERMEASE-RELATED-RELATED"/>
    <property type="match status" value="1"/>
</dbReference>
<dbReference type="PROSITE" id="PS51096">
    <property type="entry name" value="PTS_EIIA_TYPE_4"/>
    <property type="match status" value="1"/>
</dbReference>
<dbReference type="Gene3D" id="3.40.50.510">
    <property type="entry name" value="Phosphotransferase system, mannose-type IIA component"/>
    <property type="match status" value="1"/>
</dbReference>
<evidence type="ECO:0000256" key="4">
    <source>
        <dbReference type="ARBA" id="ARBA00022597"/>
    </source>
</evidence>
<proteinExistence type="predicted"/>
<dbReference type="GO" id="GO:0009401">
    <property type="term" value="P:phosphoenolpyruvate-dependent sugar phosphotransferase system"/>
    <property type="evidence" value="ECO:0007669"/>
    <property type="project" value="UniProtKB-KW"/>
</dbReference>
<dbReference type="eggNOG" id="COG2893">
    <property type="taxonomic scope" value="Bacteria"/>
</dbReference>
<keyword evidence="5" id="KW-0808">Transferase</keyword>
<dbReference type="Pfam" id="PF03610">
    <property type="entry name" value="EIIA-man"/>
    <property type="match status" value="1"/>
</dbReference>
<comment type="caution">
    <text evidence="9">The sequence shown here is derived from an EMBL/GenBank/DDBJ whole genome shotgun (WGS) entry which is preliminary data.</text>
</comment>
<protein>
    <recommendedName>
        <fullName evidence="8">PTS EIIA type-4 domain-containing protein</fullName>
    </recommendedName>
</protein>
<evidence type="ECO:0000256" key="5">
    <source>
        <dbReference type="ARBA" id="ARBA00022679"/>
    </source>
</evidence>
<sequence length="147" mass="15974">MIGFIITGHGTYAPGMHGAMEMIAGTQEKVRVIPFLQGMTLEEFQDEMVSSINFLKQEVEEIVIFTDLLGGTPFKTAAEQALFQQNIEVVSGTNLSMLIEGTMLRLGVTSASAFVDQLLQTGKEGINKLEIINAADESLIDDFSEGI</sequence>
<accession>V6Q1R7</accession>
<evidence type="ECO:0000256" key="2">
    <source>
        <dbReference type="ARBA" id="ARBA00022448"/>
    </source>
</evidence>
<keyword evidence="7" id="KW-0418">Kinase</keyword>
<dbReference type="STRING" id="1408226.T233_01609"/>
<keyword evidence="10" id="KW-1185">Reference proteome</keyword>
<dbReference type="InterPro" id="IPR004701">
    <property type="entry name" value="PTS_EIIA_man-typ"/>
</dbReference>
<evidence type="ECO:0000313" key="10">
    <source>
        <dbReference type="Proteomes" id="UP000018126"/>
    </source>
</evidence>
<dbReference type="InterPro" id="IPR033887">
    <property type="entry name" value="PTS_IIA_man"/>
</dbReference>
<keyword evidence="2" id="KW-0813">Transport</keyword>
<dbReference type="CDD" id="cd00006">
    <property type="entry name" value="PTS_IIA_man"/>
    <property type="match status" value="1"/>
</dbReference>
<evidence type="ECO:0000256" key="1">
    <source>
        <dbReference type="ARBA" id="ARBA00004496"/>
    </source>
</evidence>
<gene>
    <name evidence="9" type="ORF">T233_01609</name>
</gene>
<dbReference type="InterPro" id="IPR051471">
    <property type="entry name" value="Bacterial_PTS_sugar_comp"/>
</dbReference>
<dbReference type="PATRIC" id="fig|1408226.3.peg.1566"/>
<keyword evidence="6" id="KW-0598">Phosphotransferase system</keyword>
<reference evidence="9 10" key="1">
    <citation type="journal article" date="2013" name="Genome Announc.">
        <title>High-Quality Draft Genome Sequence of Vagococcus lutrae Strain LBD1, Isolated from the Largemouth Bass Micropterus salmoides.</title>
        <authorList>
            <person name="Lebreton F."/>
            <person name="Valentino M.D."/>
            <person name="Duncan L.B."/>
            <person name="Zeng Q."/>
            <person name="Manson McGuire A."/>
            <person name="Earl A.M."/>
            <person name="Gilmore M.S."/>
        </authorList>
    </citation>
    <scope>NUCLEOTIDE SEQUENCE [LARGE SCALE GENOMIC DNA]</scope>
    <source>
        <strain evidence="9 10">LBD1</strain>
    </source>
</reference>
<evidence type="ECO:0000256" key="7">
    <source>
        <dbReference type="ARBA" id="ARBA00022777"/>
    </source>
</evidence>
<comment type="subcellular location">
    <subcellularLocation>
        <location evidence="1">Cytoplasm</location>
    </subcellularLocation>
</comment>
<dbReference type="EMBL" id="AYSH01000020">
    <property type="protein sequence ID" value="EST89161.1"/>
    <property type="molecule type" value="Genomic_DNA"/>
</dbReference>
<keyword evidence="3" id="KW-0963">Cytoplasm</keyword>
<dbReference type="GO" id="GO:0016301">
    <property type="term" value="F:kinase activity"/>
    <property type="evidence" value="ECO:0007669"/>
    <property type="project" value="UniProtKB-KW"/>
</dbReference>
<evidence type="ECO:0000256" key="6">
    <source>
        <dbReference type="ARBA" id="ARBA00022683"/>
    </source>
</evidence>